<keyword evidence="3" id="KW-1185">Reference proteome</keyword>
<gene>
    <name evidence="2" type="ORF">Tco_1029814</name>
</gene>
<dbReference type="EMBL" id="BQNB010018085">
    <property type="protein sequence ID" value="GJT70528.1"/>
    <property type="molecule type" value="Genomic_DNA"/>
</dbReference>
<reference evidence="2" key="1">
    <citation type="journal article" date="2022" name="Int. J. Mol. Sci.">
        <title>Draft Genome of Tanacetum Coccineum: Genomic Comparison of Closely Related Tanacetum-Family Plants.</title>
        <authorList>
            <person name="Yamashiro T."/>
            <person name="Shiraishi A."/>
            <person name="Nakayama K."/>
            <person name="Satake H."/>
        </authorList>
    </citation>
    <scope>NUCLEOTIDE SEQUENCE</scope>
</reference>
<protein>
    <submittedName>
        <fullName evidence="2">Uncharacterized protein</fullName>
    </submittedName>
</protein>
<evidence type="ECO:0000313" key="2">
    <source>
        <dbReference type="EMBL" id="GJT70528.1"/>
    </source>
</evidence>
<comment type="caution">
    <text evidence="2">The sequence shown here is derived from an EMBL/GenBank/DDBJ whole genome shotgun (WGS) entry which is preliminary data.</text>
</comment>
<accession>A0ABQ5G4H7</accession>
<dbReference type="Proteomes" id="UP001151760">
    <property type="component" value="Unassembled WGS sequence"/>
</dbReference>
<reference evidence="2" key="2">
    <citation type="submission" date="2022-01" db="EMBL/GenBank/DDBJ databases">
        <authorList>
            <person name="Yamashiro T."/>
            <person name="Shiraishi A."/>
            <person name="Satake H."/>
            <person name="Nakayama K."/>
        </authorList>
    </citation>
    <scope>NUCLEOTIDE SEQUENCE</scope>
</reference>
<evidence type="ECO:0000256" key="1">
    <source>
        <dbReference type="SAM" id="MobiDB-lite"/>
    </source>
</evidence>
<proteinExistence type="predicted"/>
<name>A0ABQ5G4H7_9ASTR</name>
<organism evidence="2 3">
    <name type="scientific">Tanacetum coccineum</name>
    <dbReference type="NCBI Taxonomy" id="301880"/>
    <lineage>
        <taxon>Eukaryota</taxon>
        <taxon>Viridiplantae</taxon>
        <taxon>Streptophyta</taxon>
        <taxon>Embryophyta</taxon>
        <taxon>Tracheophyta</taxon>
        <taxon>Spermatophyta</taxon>
        <taxon>Magnoliopsida</taxon>
        <taxon>eudicotyledons</taxon>
        <taxon>Gunneridae</taxon>
        <taxon>Pentapetalae</taxon>
        <taxon>asterids</taxon>
        <taxon>campanulids</taxon>
        <taxon>Asterales</taxon>
        <taxon>Asteraceae</taxon>
        <taxon>Asteroideae</taxon>
        <taxon>Anthemideae</taxon>
        <taxon>Anthemidinae</taxon>
        <taxon>Tanacetum</taxon>
    </lineage>
</organism>
<evidence type="ECO:0000313" key="3">
    <source>
        <dbReference type="Proteomes" id="UP001151760"/>
    </source>
</evidence>
<sequence length="67" mass="7739">MDPTVNTLSNEHFVLRRVGTDAKYKVDQTQSTRLSSLVNEELMKESKDDVFEAGDEMDEDIHHIDEE</sequence>
<feature type="region of interest" description="Disordered" evidence="1">
    <location>
        <begin position="47"/>
        <end position="67"/>
    </location>
</feature>